<evidence type="ECO:0000256" key="4">
    <source>
        <dbReference type="ARBA" id="ARBA00022703"/>
    </source>
</evidence>
<dbReference type="Proteomes" id="UP001374579">
    <property type="component" value="Unassembled WGS sequence"/>
</dbReference>
<dbReference type="AlphaFoldDB" id="A0AAN9BYF7"/>
<organism evidence="8 9">
    <name type="scientific">Littorina saxatilis</name>
    <dbReference type="NCBI Taxonomy" id="31220"/>
    <lineage>
        <taxon>Eukaryota</taxon>
        <taxon>Metazoa</taxon>
        <taxon>Spiralia</taxon>
        <taxon>Lophotrochozoa</taxon>
        <taxon>Mollusca</taxon>
        <taxon>Gastropoda</taxon>
        <taxon>Caenogastropoda</taxon>
        <taxon>Littorinimorpha</taxon>
        <taxon>Littorinoidea</taxon>
        <taxon>Littorinidae</taxon>
        <taxon>Littorina</taxon>
    </lineage>
</organism>
<feature type="transmembrane region" description="Helical" evidence="7">
    <location>
        <begin position="156"/>
        <end position="178"/>
    </location>
</feature>
<keyword evidence="3 7" id="KW-0812">Transmembrane</keyword>
<evidence type="ECO:0000313" key="9">
    <source>
        <dbReference type="Proteomes" id="UP001374579"/>
    </source>
</evidence>
<feature type="transmembrane region" description="Helical" evidence="7">
    <location>
        <begin position="95"/>
        <end position="117"/>
    </location>
</feature>
<comment type="subcellular location">
    <subcellularLocation>
        <location evidence="1">Membrane</location>
        <topology evidence="1">Multi-pass membrane protein</topology>
    </subcellularLocation>
</comment>
<evidence type="ECO:0000256" key="6">
    <source>
        <dbReference type="ARBA" id="ARBA00023136"/>
    </source>
</evidence>
<evidence type="ECO:0000256" key="1">
    <source>
        <dbReference type="ARBA" id="ARBA00004141"/>
    </source>
</evidence>
<gene>
    <name evidence="8" type="ORF">V1264_012691</name>
</gene>
<evidence type="ECO:0000313" key="8">
    <source>
        <dbReference type="EMBL" id="KAK7113394.1"/>
    </source>
</evidence>
<dbReference type="GO" id="GO:0033119">
    <property type="term" value="P:negative regulation of RNA splicing"/>
    <property type="evidence" value="ECO:0007669"/>
    <property type="project" value="TreeGrafter"/>
</dbReference>
<comment type="caution">
    <text evidence="8">The sequence shown here is derived from an EMBL/GenBank/DDBJ whole genome shotgun (WGS) entry which is preliminary data.</text>
</comment>
<dbReference type="GO" id="GO:0019899">
    <property type="term" value="F:enzyme binding"/>
    <property type="evidence" value="ECO:0007669"/>
    <property type="project" value="TreeGrafter"/>
</dbReference>
<feature type="transmembrane region" description="Helical" evidence="7">
    <location>
        <begin position="63"/>
        <end position="83"/>
    </location>
</feature>
<accession>A0AAN9BYF7</accession>
<evidence type="ECO:0000256" key="7">
    <source>
        <dbReference type="RuleBase" id="RU004379"/>
    </source>
</evidence>
<proteinExistence type="inferred from homology"/>
<keyword evidence="9" id="KW-1185">Reference proteome</keyword>
<dbReference type="EMBL" id="JBAMIC010000002">
    <property type="protein sequence ID" value="KAK7113394.1"/>
    <property type="molecule type" value="Genomic_DNA"/>
</dbReference>
<feature type="transmembrane region" description="Helical" evidence="7">
    <location>
        <begin position="184"/>
        <end position="203"/>
    </location>
</feature>
<dbReference type="GO" id="GO:0006915">
    <property type="term" value="P:apoptotic process"/>
    <property type="evidence" value="ECO:0007669"/>
    <property type="project" value="UniProtKB-KW"/>
</dbReference>
<name>A0AAN9BYF7_9CAEN</name>
<dbReference type="PANTHER" id="PTHR23291:SF32">
    <property type="entry name" value="BAX INHIBITOR 1"/>
    <property type="match status" value="1"/>
</dbReference>
<dbReference type="GO" id="GO:0031966">
    <property type="term" value="C:mitochondrial membrane"/>
    <property type="evidence" value="ECO:0007669"/>
    <property type="project" value="TreeGrafter"/>
</dbReference>
<dbReference type="GO" id="GO:2001234">
    <property type="term" value="P:negative regulation of apoptotic signaling pathway"/>
    <property type="evidence" value="ECO:0007669"/>
    <property type="project" value="TreeGrafter"/>
</dbReference>
<keyword evidence="4" id="KW-0053">Apoptosis</keyword>
<dbReference type="InterPro" id="IPR006214">
    <property type="entry name" value="Bax_inhibitor_1-related"/>
</dbReference>
<dbReference type="InterPro" id="IPR006213">
    <property type="entry name" value="Bax_inhbtr1_CS"/>
</dbReference>
<evidence type="ECO:0000256" key="5">
    <source>
        <dbReference type="ARBA" id="ARBA00022989"/>
    </source>
</evidence>
<evidence type="ECO:0000256" key="2">
    <source>
        <dbReference type="ARBA" id="ARBA00010350"/>
    </source>
</evidence>
<dbReference type="GO" id="GO:0034620">
    <property type="term" value="P:cellular response to unfolded protein"/>
    <property type="evidence" value="ECO:0007669"/>
    <property type="project" value="TreeGrafter"/>
</dbReference>
<keyword evidence="6 7" id="KW-0472">Membrane</keyword>
<dbReference type="CDD" id="cd10430">
    <property type="entry name" value="BI-1"/>
    <property type="match status" value="1"/>
</dbReference>
<sequence length="246" mass="27719">MGRNNVKIRFKMATRNEFLPSSLFKFDNLERPVQLHLKNVYACLGVGMLSAAAGGYVHLFTNVVQAGFLTTIACLGLMLWLATTRHSKENLNKRLAIFTGFTFCSGVSLGPLLDLAISIEPSIIPTALLGTSVIFISFTVAALLNNNRTFLYMGGFLMSALSWLLILSFGNLFLGSAMLFDVNLYLGLFIFCAFVLYDTQLIVEKRRRGDDDYIWHSVDLFLDFINIFRKLMIILSKKESEKKRKN</sequence>
<protein>
    <recommendedName>
        <fullName evidence="10">Bax inhibitor 1</fullName>
    </recommendedName>
</protein>
<evidence type="ECO:0008006" key="10">
    <source>
        <dbReference type="Google" id="ProtNLM"/>
    </source>
</evidence>
<feature type="transmembrane region" description="Helical" evidence="7">
    <location>
        <begin position="39"/>
        <end position="57"/>
    </location>
</feature>
<keyword evidence="5 7" id="KW-1133">Transmembrane helix</keyword>
<dbReference type="PANTHER" id="PTHR23291">
    <property type="entry name" value="BAX INHIBITOR-RELATED"/>
    <property type="match status" value="1"/>
</dbReference>
<reference evidence="8 9" key="1">
    <citation type="submission" date="2024-02" db="EMBL/GenBank/DDBJ databases">
        <title>Chromosome-scale genome assembly of the rough periwinkle Littorina saxatilis.</title>
        <authorList>
            <person name="De Jode A."/>
            <person name="Faria R."/>
            <person name="Formenti G."/>
            <person name="Sims Y."/>
            <person name="Smith T.P."/>
            <person name="Tracey A."/>
            <person name="Wood J.M.D."/>
            <person name="Zagrodzka Z.B."/>
            <person name="Johannesson K."/>
            <person name="Butlin R.K."/>
            <person name="Leder E.H."/>
        </authorList>
    </citation>
    <scope>NUCLEOTIDE SEQUENCE [LARGE SCALE GENOMIC DNA]</scope>
    <source>
        <strain evidence="8">Snail1</strain>
        <tissue evidence="8">Muscle</tissue>
    </source>
</reference>
<comment type="similarity">
    <text evidence="2 7">Belongs to the BI1 family.</text>
</comment>
<evidence type="ECO:0000256" key="3">
    <source>
        <dbReference type="ARBA" id="ARBA00022692"/>
    </source>
</evidence>
<dbReference type="Pfam" id="PF01027">
    <property type="entry name" value="Bax1-I"/>
    <property type="match status" value="1"/>
</dbReference>
<feature type="transmembrane region" description="Helical" evidence="7">
    <location>
        <begin position="123"/>
        <end position="144"/>
    </location>
</feature>
<dbReference type="PROSITE" id="PS01243">
    <property type="entry name" value="BI1"/>
    <property type="match status" value="1"/>
</dbReference>